<dbReference type="InterPro" id="IPR005265">
    <property type="entry name" value="HemJ-like"/>
</dbReference>
<comment type="caution">
    <text evidence="3">The sequence shown here is derived from an EMBL/GenBank/DDBJ whole genome shotgun (WGS) entry which is preliminary data.</text>
</comment>
<name>A0ABY2KMX8_9RHOB</name>
<keyword evidence="2" id="KW-0812">Transmembrane</keyword>
<feature type="transmembrane region" description="Helical" evidence="2">
    <location>
        <begin position="78"/>
        <end position="96"/>
    </location>
</feature>
<comment type="similarity">
    <text evidence="1">Belongs to the HemJ family.</text>
</comment>
<protein>
    <recommendedName>
        <fullName evidence="1">Protoporphyrinogen IX oxidase</fullName>
        <ecNumber evidence="1">1.3.99.-</ecNumber>
    </recommendedName>
</protein>
<organism evidence="3 4">
    <name type="scientific">Pseudotabrizicola sediminis</name>
    <dbReference type="NCBI Taxonomy" id="2486418"/>
    <lineage>
        <taxon>Bacteria</taxon>
        <taxon>Pseudomonadati</taxon>
        <taxon>Pseudomonadota</taxon>
        <taxon>Alphaproteobacteria</taxon>
        <taxon>Rhodobacterales</taxon>
        <taxon>Paracoccaceae</taxon>
        <taxon>Pseudotabrizicola</taxon>
    </lineage>
</organism>
<dbReference type="PIRSF" id="PIRSF004638">
    <property type="entry name" value="UCP004638"/>
    <property type="match status" value="1"/>
</dbReference>
<accession>A0ABY2KMX8</accession>
<comment type="catalytic activity">
    <reaction evidence="1">
        <text>protoporphyrinogen IX + 3 A = protoporphyrin IX + 3 AH2</text>
        <dbReference type="Rhea" id="RHEA:62000"/>
        <dbReference type="ChEBI" id="CHEBI:13193"/>
        <dbReference type="ChEBI" id="CHEBI:17499"/>
        <dbReference type="ChEBI" id="CHEBI:57306"/>
        <dbReference type="ChEBI" id="CHEBI:57307"/>
    </reaction>
</comment>
<reference evidence="3 4" key="1">
    <citation type="submission" date="2018-11" db="EMBL/GenBank/DDBJ databases">
        <title>Tabrizicola sp. isolated from sediment of alpine lake.</title>
        <authorList>
            <person name="Liu Z."/>
        </authorList>
    </citation>
    <scope>NUCLEOTIDE SEQUENCE [LARGE SCALE GENOMIC DNA]</scope>
    <source>
        <strain evidence="3 4">DRYC-M-16</strain>
    </source>
</reference>
<keyword evidence="1" id="KW-0479">Metal-binding</keyword>
<evidence type="ECO:0000256" key="1">
    <source>
        <dbReference type="PIRNR" id="PIRNR004638"/>
    </source>
</evidence>
<evidence type="ECO:0000313" key="3">
    <source>
        <dbReference type="EMBL" id="TGD43943.1"/>
    </source>
</evidence>
<feature type="transmembrane region" description="Helical" evidence="2">
    <location>
        <begin position="116"/>
        <end position="134"/>
    </location>
</feature>
<dbReference type="EC" id="1.3.99.-" evidence="1"/>
<comment type="pathway">
    <text evidence="1">Porphyrin-containing compound metabolism; protoporphyrin-IX biosynthesis; protoporphyrin-IX from protoporphyrinogen-IX: step 1/1.</text>
</comment>
<dbReference type="Proteomes" id="UP000297741">
    <property type="component" value="Unassembled WGS sequence"/>
</dbReference>
<evidence type="ECO:0000313" key="4">
    <source>
        <dbReference type="Proteomes" id="UP000297741"/>
    </source>
</evidence>
<sequence length="158" mass="17150">MIALVKFLHIASLLCWSAALVGLPVLLHHYRRARTQSDYTEYRLITHYGYIAFASPAAVVAISAGTVLIFLADVYDPWLLIKLAFVAGMVLVHAWLGHLILKSGETGGSYKMPPPLISLPLVLTQIAVILWLALAKPDLAWLADLLPAVALEPQGGSL</sequence>
<dbReference type="EMBL" id="RPEM01000004">
    <property type="protein sequence ID" value="TGD43943.1"/>
    <property type="molecule type" value="Genomic_DNA"/>
</dbReference>
<keyword evidence="1" id="KW-1003">Cell membrane</keyword>
<keyword evidence="4" id="KW-1185">Reference proteome</keyword>
<keyword evidence="1" id="KW-0408">Iron</keyword>
<dbReference type="RefSeq" id="WP_135430105.1">
    <property type="nucleotide sequence ID" value="NZ_RPEM01000004.1"/>
</dbReference>
<feature type="transmembrane region" description="Helical" evidence="2">
    <location>
        <begin position="48"/>
        <end position="72"/>
    </location>
</feature>
<dbReference type="Pfam" id="PF03653">
    <property type="entry name" value="UPF0093"/>
    <property type="match status" value="1"/>
</dbReference>
<keyword evidence="1" id="KW-0349">Heme</keyword>
<comment type="function">
    <text evidence="1">Catalyzes the oxidation of protoporphyrinogen IX to protoporphyrin IX.</text>
</comment>
<comment type="cofactor">
    <cofactor evidence="1">
        <name>heme b</name>
        <dbReference type="ChEBI" id="CHEBI:60344"/>
    </cofactor>
    <text evidence="1">Binds 1 heme b (iron(II)-protoporphyrin IX) group per subunit.</text>
</comment>
<keyword evidence="1 2" id="KW-0472">Membrane</keyword>
<evidence type="ECO:0000256" key="2">
    <source>
        <dbReference type="SAM" id="Phobius"/>
    </source>
</evidence>
<gene>
    <name evidence="3" type="ORF">EEB11_08235</name>
</gene>
<keyword evidence="2" id="KW-1133">Transmembrane helix</keyword>
<feature type="transmembrane region" description="Helical" evidence="2">
    <location>
        <begin position="6"/>
        <end position="27"/>
    </location>
</feature>
<proteinExistence type="inferred from homology"/>